<dbReference type="AlphaFoldDB" id="A0A1X6NR09"/>
<evidence type="ECO:0000313" key="2">
    <source>
        <dbReference type="Proteomes" id="UP000218209"/>
    </source>
</evidence>
<protein>
    <submittedName>
        <fullName evidence="1">Uncharacterized protein</fullName>
    </submittedName>
</protein>
<gene>
    <name evidence="1" type="ORF">BU14_0609s0001</name>
</gene>
<organism evidence="1 2">
    <name type="scientific">Porphyra umbilicalis</name>
    <name type="common">Purple laver</name>
    <name type="synonym">Red alga</name>
    <dbReference type="NCBI Taxonomy" id="2786"/>
    <lineage>
        <taxon>Eukaryota</taxon>
        <taxon>Rhodophyta</taxon>
        <taxon>Bangiophyceae</taxon>
        <taxon>Bangiales</taxon>
        <taxon>Bangiaceae</taxon>
        <taxon>Porphyra</taxon>
    </lineage>
</organism>
<dbReference type="EMBL" id="KV919175">
    <property type="protein sequence ID" value="OSX71051.1"/>
    <property type="molecule type" value="Genomic_DNA"/>
</dbReference>
<keyword evidence="2" id="KW-1185">Reference proteome</keyword>
<dbReference type="Proteomes" id="UP000218209">
    <property type="component" value="Unassembled WGS sequence"/>
</dbReference>
<accession>A0A1X6NR09</accession>
<reference evidence="1 2" key="1">
    <citation type="submission" date="2017-03" db="EMBL/GenBank/DDBJ databases">
        <title>WGS assembly of Porphyra umbilicalis.</title>
        <authorList>
            <person name="Brawley S.H."/>
            <person name="Blouin N.A."/>
            <person name="Ficko-Blean E."/>
            <person name="Wheeler G.L."/>
            <person name="Lohr M."/>
            <person name="Goodson H.V."/>
            <person name="Jenkins J.W."/>
            <person name="Blaby-Haas C.E."/>
            <person name="Helliwell K.E."/>
            <person name="Chan C."/>
            <person name="Marriage T."/>
            <person name="Bhattacharya D."/>
            <person name="Klein A.S."/>
            <person name="Badis Y."/>
            <person name="Brodie J."/>
            <person name="Cao Y."/>
            <person name="Collen J."/>
            <person name="Dittami S.M."/>
            <person name="Gachon C.M."/>
            <person name="Green B.R."/>
            <person name="Karpowicz S."/>
            <person name="Kim J.W."/>
            <person name="Kudahl U."/>
            <person name="Lin S."/>
            <person name="Michel G."/>
            <person name="Mittag M."/>
            <person name="Olson B.J."/>
            <person name="Pangilinan J."/>
            <person name="Peng Y."/>
            <person name="Qiu H."/>
            <person name="Shu S."/>
            <person name="Singer J.T."/>
            <person name="Smith A.G."/>
            <person name="Sprecher B.N."/>
            <person name="Wagner V."/>
            <person name="Wang W."/>
            <person name="Wang Z.-Y."/>
            <person name="Yan J."/>
            <person name="Yarish C."/>
            <person name="Zoeuner-Riek S."/>
            <person name="Zhuang Y."/>
            <person name="Zou Y."/>
            <person name="Lindquist E.A."/>
            <person name="Grimwood J."/>
            <person name="Barry K."/>
            <person name="Rokhsar D.S."/>
            <person name="Schmutz J."/>
            <person name="Stiller J.W."/>
            <person name="Grossman A.R."/>
            <person name="Prochnik S.E."/>
        </authorList>
    </citation>
    <scope>NUCLEOTIDE SEQUENCE [LARGE SCALE GENOMIC DNA]</scope>
    <source>
        <strain evidence="1">4086291</strain>
    </source>
</reference>
<evidence type="ECO:0000313" key="1">
    <source>
        <dbReference type="EMBL" id="OSX71051.1"/>
    </source>
</evidence>
<sequence>MAWERFAFSALTAVSQARRLCSLHLDSLVRDGQPQPPLCGSTLLDLFPASPPYVGGAAWLEVAGVYASRAFVDVRLFNDFTELLFKDDEELLHSVWQANKPKFPAVDGVVFFRCTRCDIGPGPRRGELVAVMLQLKHRERITLDRDVIQSAMSAAEAFTSSSDGPSWTRRAAIVVLSRRALPFRRQEDMAESVSPAVIVVDEPGLRATFGPGLHALVRSSAVAFGTQVVDLTSGRFRMGPARGVSQAACNSQSGARSLPAHRLI</sequence>
<name>A0A1X6NR09_PORUM</name>
<proteinExistence type="predicted"/>